<evidence type="ECO:0000313" key="2">
    <source>
        <dbReference type="EMBL" id="RKI91329.1"/>
    </source>
</evidence>
<evidence type="ECO:0000259" key="1">
    <source>
        <dbReference type="Pfam" id="PF00535"/>
    </source>
</evidence>
<dbReference type="GO" id="GO:0016758">
    <property type="term" value="F:hexosyltransferase activity"/>
    <property type="evidence" value="ECO:0007669"/>
    <property type="project" value="UniProtKB-ARBA"/>
</dbReference>
<dbReference type="InterPro" id="IPR029044">
    <property type="entry name" value="Nucleotide-diphossugar_trans"/>
</dbReference>
<comment type="caution">
    <text evidence="2">The sequence shown here is derived from an EMBL/GenBank/DDBJ whole genome shotgun (WGS) entry which is preliminary data.</text>
</comment>
<sequence length="334" mass="39255">MSSVTVIIPAFNAEKYLHRCLDSVVNQNFSDFEVILVDDGSCDGTAGIIRSYQSRYPFIHYYYKENGGLSSARNYGMKQTGESKYVAFLDSDDYLDADYLMSLINKAEQRQSDVVCSGQYRVTESGQIISHVQYHLDKQDKCILRHLNMHGKLYRTDYLKKHHLVFPEGKTYEDNPFNLAAFFLTSRIDFLQYEGYYQLIHPDSITTRKVRQSDVPYKELEQAIQYVIANKANDYDVFEYTIMSFFTYFILEANRKHRYFKLADRKSDTQVLEELCDFAERILKQYCPSYMHNPYLSVCRKNDIGIKQKLAVAVFMRMMHWNCAKAFVKIFYKV</sequence>
<dbReference type="RefSeq" id="WP_120469508.1">
    <property type="nucleotide sequence ID" value="NZ_RAYQ01000010.1"/>
</dbReference>
<dbReference type="PANTHER" id="PTHR22916:SF3">
    <property type="entry name" value="UDP-GLCNAC:BETAGAL BETA-1,3-N-ACETYLGLUCOSAMINYLTRANSFERASE-LIKE PROTEIN 1"/>
    <property type="match status" value="1"/>
</dbReference>
<dbReference type="PANTHER" id="PTHR22916">
    <property type="entry name" value="GLYCOSYLTRANSFERASE"/>
    <property type="match status" value="1"/>
</dbReference>
<keyword evidence="2" id="KW-0808">Transferase</keyword>
<reference evidence="2 3" key="1">
    <citation type="submission" date="2018-09" db="EMBL/GenBank/DDBJ databases">
        <title>Murine metabolic-syndrome-specific gut microbial biobank.</title>
        <authorList>
            <person name="Liu C."/>
        </authorList>
    </citation>
    <scope>NUCLEOTIDE SEQUENCE [LARGE SCALE GENOMIC DNA]</scope>
    <source>
        <strain evidence="2 3">0.1xD8-82</strain>
    </source>
</reference>
<dbReference type="CDD" id="cd00761">
    <property type="entry name" value="Glyco_tranf_GTA_type"/>
    <property type="match status" value="1"/>
</dbReference>
<dbReference type="AlphaFoldDB" id="A0A3A9AIZ8"/>
<accession>A0A3A9AIZ8</accession>
<evidence type="ECO:0000313" key="3">
    <source>
        <dbReference type="Proteomes" id="UP000280696"/>
    </source>
</evidence>
<dbReference type="InterPro" id="IPR001173">
    <property type="entry name" value="Glyco_trans_2-like"/>
</dbReference>
<dbReference type="Pfam" id="PF00535">
    <property type="entry name" value="Glycos_transf_2"/>
    <property type="match status" value="1"/>
</dbReference>
<dbReference type="SUPFAM" id="SSF53448">
    <property type="entry name" value="Nucleotide-diphospho-sugar transferases"/>
    <property type="match status" value="1"/>
</dbReference>
<organism evidence="2 3">
    <name type="scientific">Parablautia intestinalis</name>
    <dbReference type="NCBI Taxonomy" id="2320100"/>
    <lineage>
        <taxon>Bacteria</taxon>
        <taxon>Bacillati</taxon>
        <taxon>Bacillota</taxon>
        <taxon>Clostridia</taxon>
        <taxon>Lachnospirales</taxon>
        <taxon>Lachnospiraceae</taxon>
        <taxon>Parablautia</taxon>
    </lineage>
</organism>
<dbReference type="EMBL" id="RAYQ01000010">
    <property type="protein sequence ID" value="RKI91329.1"/>
    <property type="molecule type" value="Genomic_DNA"/>
</dbReference>
<gene>
    <name evidence="2" type="ORF">D7V94_10545</name>
</gene>
<dbReference type="Gene3D" id="3.90.550.10">
    <property type="entry name" value="Spore Coat Polysaccharide Biosynthesis Protein SpsA, Chain A"/>
    <property type="match status" value="1"/>
</dbReference>
<keyword evidence="3" id="KW-1185">Reference proteome</keyword>
<proteinExistence type="predicted"/>
<dbReference type="OrthoDB" id="1640114at2"/>
<dbReference type="Proteomes" id="UP000280696">
    <property type="component" value="Unassembled WGS sequence"/>
</dbReference>
<feature type="domain" description="Glycosyltransferase 2-like" evidence="1">
    <location>
        <begin position="5"/>
        <end position="141"/>
    </location>
</feature>
<name>A0A3A9AIZ8_9FIRM</name>
<protein>
    <submittedName>
        <fullName evidence="2">Glycosyltransferase family 2 protein</fullName>
    </submittedName>
</protein>